<sequence>MFLQALQDLGASVTEDWEHCTHLLASSIRTTDKFLCALGTGAFVLTPTWATDSIAAGELLPEGQYSLKDVDGEQKFGISLVRSRERALALQAPLFQGLKFFFLPSAVDKLAMYSGVIDFYRGQVCTVFAYHRYKLLIIRVQVQGRFKPASRQLGPGKGYMIGAVVDDGWQSLAEAHGIYSVDFITRSILQQQLDTTAFRLQSPEL</sequence>
<comment type="caution">
    <text evidence="5">The sequence shown here is derived from an EMBL/GenBank/DDBJ whole genome shotgun (WGS) entry which is preliminary data.</text>
</comment>
<dbReference type="InterPro" id="IPR001357">
    <property type="entry name" value="BRCT_dom"/>
</dbReference>
<accession>A0AAD6SA49</accession>
<protein>
    <recommendedName>
        <fullName evidence="4">BRCT domain-containing protein</fullName>
    </recommendedName>
</protein>
<gene>
    <name evidence="5" type="ORF">C8F04DRAFT_969898</name>
</gene>
<dbReference type="Gene3D" id="3.40.50.10190">
    <property type="entry name" value="BRCT domain"/>
    <property type="match status" value="2"/>
</dbReference>
<dbReference type="PANTHER" id="PTHR23196:SF1">
    <property type="entry name" value="PAX-INTERACTING PROTEIN 1"/>
    <property type="match status" value="1"/>
</dbReference>
<feature type="domain" description="BRCT" evidence="4">
    <location>
        <begin position="1"/>
        <end position="67"/>
    </location>
</feature>
<dbReference type="PANTHER" id="PTHR23196">
    <property type="entry name" value="PAX TRANSCRIPTION ACTIVATION DOMAIN INTERACTING PROTEIN"/>
    <property type="match status" value="1"/>
</dbReference>
<dbReference type="InterPro" id="IPR051579">
    <property type="entry name" value="DDR_Transcriptional_Reg"/>
</dbReference>
<proteinExistence type="predicted"/>
<evidence type="ECO:0000259" key="4">
    <source>
        <dbReference type="PROSITE" id="PS50172"/>
    </source>
</evidence>
<evidence type="ECO:0000256" key="1">
    <source>
        <dbReference type="ARBA" id="ARBA00004123"/>
    </source>
</evidence>
<organism evidence="5 6">
    <name type="scientific">Mycena alexandri</name>
    <dbReference type="NCBI Taxonomy" id="1745969"/>
    <lineage>
        <taxon>Eukaryota</taxon>
        <taxon>Fungi</taxon>
        <taxon>Dikarya</taxon>
        <taxon>Basidiomycota</taxon>
        <taxon>Agaricomycotina</taxon>
        <taxon>Agaricomycetes</taxon>
        <taxon>Agaricomycetidae</taxon>
        <taxon>Agaricales</taxon>
        <taxon>Marasmiineae</taxon>
        <taxon>Mycenaceae</taxon>
        <taxon>Mycena</taxon>
    </lineage>
</organism>
<keyword evidence="6" id="KW-1185">Reference proteome</keyword>
<dbReference type="EMBL" id="JARJCM010000184">
    <property type="protein sequence ID" value="KAJ7023715.1"/>
    <property type="molecule type" value="Genomic_DNA"/>
</dbReference>
<dbReference type="Proteomes" id="UP001218188">
    <property type="component" value="Unassembled WGS sequence"/>
</dbReference>
<evidence type="ECO:0000256" key="3">
    <source>
        <dbReference type="ARBA" id="ARBA00023242"/>
    </source>
</evidence>
<evidence type="ECO:0000313" key="6">
    <source>
        <dbReference type="Proteomes" id="UP001218188"/>
    </source>
</evidence>
<dbReference type="GO" id="GO:0005634">
    <property type="term" value="C:nucleus"/>
    <property type="evidence" value="ECO:0007669"/>
    <property type="project" value="UniProtKB-SubCell"/>
</dbReference>
<evidence type="ECO:0000256" key="2">
    <source>
        <dbReference type="ARBA" id="ARBA00022763"/>
    </source>
</evidence>
<dbReference type="AlphaFoldDB" id="A0AAD6SA49"/>
<evidence type="ECO:0000313" key="5">
    <source>
        <dbReference type="EMBL" id="KAJ7023715.1"/>
    </source>
</evidence>
<reference evidence="5" key="1">
    <citation type="submission" date="2023-03" db="EMBL/GenBank/DDBJ databases">
        <title>Massive genome expansion in bonnet fungi (Mycena s.s.) driven by repeated elements and novel gene families across ecological guilds.</title>
        <authorList>
            <consortium name="Lawrence Berkeley National Laboratory"/>
            <person name="Harder C.B."/>
            <person name="Miyauchi S."/>
            <person name="Viragh M."/>
            <person name="Kuo A."/>
            <person name="Thoen E."/>
            <person name="Andreopoulos B."/>
            <person name="Lu D."/>
            <person name="Skrede I."/>
            <person name="Drula E."/>
            <person name="Henrissat B."/>
            <person name="Morin E."/>
            <person name="Kohler A."/>
            <person name="Barry K."/>
            <person name="LaButti K."/>
            <person name="Morin E."/>
            <person name="Salamov A."/>
            <person name="Lipzen A."/>
            <person name="Mereny Z."/>
            <person name="Hegedus B."/>
            <person name="Baldrian P."/>
            <person name="Stursova M."/>
            <person name="Weitz H."/>
            <person name="Taylor A."/>
            <person name="Grigoriev I.V."/>
            <person name="Nagy L.G."/>
            <person name="Martin F."/>
            <person name="Kauserud H."/>
        </authorList>
    </citation>
    <scope>NUCLEOTIDE SEQUENCE</scope>
    <source>
        <strain evidence="5">CBHHK200</strain>
    </source>
</reference>
<dbReference type="PROSITE" id="PS50172">
    <property type="entry name" value="BRCT"/>
    <property type="match status" value="1"/>
</dbReference>
<keyword evidence="3" id="KW-0539">Nucleus</keyword>
<dbReference type="InterPro" id="IPR036420">
    <property type="entry name" value="BRCT_dom_sf"/>
</dbReference>
<name>A0AAD6SA49_9AGAR</name>
<dbReference type="Pfam" id="PF16770">
    <property type="entry name" value="RTT107_BRCT_5"/>
    <property type="match status" value="1"/>
</dbReference>
<dbReference type="SUPFAM" id="SSF52113">
    <property type="entry name" value="BRCT domain"/>
    <property type="match status" value="1"/>
</dbReference>
<comment type="subcellular location">
    <subcellularLocation>
        <location evidence="1">Nucleus</location>
    </subcellularLocation>
</comment>
<keyword evidence="2" id="KW-0227">DNA damage</keyword>
<dbReference type="GO" id="GO:0006974">
    <property type="term" value="P:DNA damage response"/>
    <property type="evidence" value="ECO:0007669"/>
    <property type="project" value="UniProtKB-KW"/>
</dbReference>